<dbReference type="KEGG" id="fwa:DCMF_13245"/>
<keyword evidence="2" id="KW-0812">Transmembrane</keyword>
<protein>
    <recommendedName>
        <fullName evidence="3">Urease accessory protein UreH-like transmembrane domain-containing protein</fullName>
    </recommendedName>
</protein>
<dbReference type="PANTHER" id="PTHR42208:SF1">
    <property type="entry name" value="HEAVY METAL TRANSPORTER"/>
    <property type="match status" value="1"/>
</dbReference>
<accession>A0A3G1KSU2</accession>
<dbReference type="Pfam" id="PF13386">
    <property type="entry name" value="DsbD_2"/>
    <property type="match status" value="1"/>
</dbReference>
<evidence type="ECO:0000256" key="1">
    <source>
        <dbReference type="SAM" id="MobiDB-lite"/>
    </source>
</evidence>
<sequence>MKVFTEKGLHQVFEIVMIVAVALGIAYLLKQTTGFKNNLPALSGGAGLGLVFIFGLITSLHCVGMCGGLVLTMSVKKEENGEKKSRREIVWPPLLYNLGRIISYTAIGGIVGGIGHVLSLSGFVKGLIPIAGGVFMILMALNILGVFPFLRRLQFGAPKGVVKKIRRGDTGPFILGLLMGIMPCGPLQMAEMYALTTGSVLWGALSMLVFSLGTVPCLLILGCFGSFMTKRFAKAVLQCSALVIIVLGVSMVGKGLAMNGIPNPLSPGMSMPSSSSMPGEMDHSSANGMQGANQ</sequence>
<feature type="transmembrane region" description="Helical" evidence="2">
    <location>
        <begin position="201"/>
        <end position="224"/>
    </location>
</feature>
<dbReference type="OrthoDB" id="9800141at2"/>
<dbReference type="PANTHER" id="PTHR42208">
    <property type="entry name" value="HEAVY METAL TRANSPORTER-RELATED"/>
    <property type="match status" value="1"/>
</dbReference>
<feature type="region of interest" description="Disordered" evidence="1">
    <location>
        <begin position="269"/>
        <end position="294"/>
    </location>
</feature>
<dbReference type="AlphaFoldDB" id="A0A3G1KSU2"/>
<keyword evidence="2" id="KW-0472">Membrane</keyword>
<organism evidence="4 5">
    <name type="scientific">Formimonas warabiya</name>
    <dbReference type="NCBI Taxonomy" id="1761012"/>
    <lineage>
        <taxon>Bacteria</taxon>
        <taxon>Bacillati</taxon>
        <taxon>Bacillota</taxon>
        <taxon>Clostridia</taxon>
        <taxon>Eubacteriales</taxon>
        <taxon>Peptococcaceae</taxon>
        <taxon>Candidatus Formimonas</taxon>
    </lineage>
</organism>
<dbReference type="InterPro" id="IPR039447">
    <property type="entry name" value="UreH-like_TM_dom"/>
</dbReference>
<keyword evidence="5" id="KW-1185">Reference proteome</keyword>
<gene>
    <name evidence="4" type="ORF">DCMF_13245</name>
</gene>
<dbReference type="Proteomes" id="UP000323521">
    <property type="component" value="Chromosome"/>
</dbReference>
<feature type="compositionally biased region" description="Low complexity" evidence="1">
    <location>
        <begin position="269"/>
        <end position="279"/>
    </location>
</feature>
<keyword evidence="2" id="KW-1133">Transmembrane helix</keyword>
<feature type="transmembrane region" description="Helical" evidence="2">
    <location>
        <begin position="49"/>
        <end position="73"/>
    </location>
</feature>
<evidence type="ECO:0000313" key="4">
    <source>
        <dbReference type="EMBL" id="ATW25593.1"/>
    </source>
</evidence>
<evidence type="ECO:0000313" key="5">
    <source>
        <dbReference type="Proteomes" id="UP000323521"/>
    </source>
</evidence>
<name>A0A3G1KSU2_FORW1</name>
<feature type="transmembrane region" description="Helical" evidence="2">
    <location>
        <begin position="94"/>
        <end position="115"/>
    </location>
</feature>
<feature type="transmembrane region" description="Helical" evidence="2">
    <location>
        <begin position="171"/>
        <end position="189"/>
    </location>
</feature>
<feature type="transmembrane region" description="Helical" evidence="2">
    <location>
        <begin position="127"/>
        <end position="150"/>
    </location>
</feature>
<reference evidence="4 5" key="1">
    <citation type="submission" date="2016-10" db="EMBL/GenBank/DDBJ databases">
        <title>Complete Genome Sequence of Peptococcaceae strain DCMF.</title>
        <authorList>
            <person name="Edwards R.J."/>
            <person name="Holland S.I."/>
            <person name="Deshpande N.P."/>
            <person name="Wong Y.K."/>
            <person name="Ertan H."/>
            <person name="Manefield M."/>
            <person name="Russell T.L."/>
            <person name="Lee M.J."/>
        </authorList>
    </citation>
    <scope>NUCLEOTIDE SEQUENCE [LARGE SCALE GENOMIC DNA]</scope>
    <source>
        <strain evidence="4 5">DCMF</strain>
    </source>
</reference>
<feature type="transmembrane region" description="Helical" evidence="2">
    <location>
        <begin position="12"/>
        <end position="29"/>
    </location>
</feature>
<feature type="transmembrane region" description="Helical" evidence="2">
    <location>
        <begin position="236"/>
        <end position="257"/>
    </location>
</feature>
<proteinExistence type="predicted"/>
<dbReference type="EMBL" id="CP017634">
    <property type="protein sequence ID" value="ATW25593.1"/>
    <property type="molecule type" value="Genomic_DNA"/>
</dbReference>
<feature type="domain" description="Urease accessory protein UreH-like transmembrane" evidence="3">
    <location>
        <begin position="51"/>
        <end position="249"/>
    </location>
</feature>
<feature type="compositionally biased region" description="Polar residues" evidence="1">
    <location>
        <begin position="284"/>
        <end position="294"/>
    </location>
</feature>
<evidence type="ECO:0000256" key="2">
    <source>
        <dbReference type="SAM" id="Phobius"/>
    </source>
</evidence>
<evidence type="ECO:0000259" key="3">
    <source>
        <dbReference type="Pfam" id="PF13386"/>
    </source>
</evidence>
<dbReference type="RefSeq" id="WP_148134849.1">
    <property type="nucleotide sequence ID" value="NZ_CP017634.1"/>
</dbReference>